<protein>
    <submittedName>
        <fullName evidence="1">Uncharacterized protein</fullName>
    </submittedName>
</protein>
<feature type="non-terminal residue" evidence="1">
    <location>
        <position position="1"/>
    </location>
</feature>
<reference evidence="1 2" key="1">
    <citation type="journal article" date="2006" name="Science">
        <title>Phytophthora genome sequences uncover evolutionary origins and mechanisms of pathogenesis.</title>
        <authorList>
            <person name="Tyler B.M."/>
            <person name="Tripathy S."/>
            <person name="Zhang X."/>
            <person name="Dehal P."/>
            <person name="Jiang R.H."/>
            <person name="Aerts A."/>
            <person name="Arredondo F.D."/>
            <person name="Baxter L."/>
            <person name="Bensasson D."/>
            <person name="Beynon J.L."/>
            <person name="Chapman J."/>
            <person name="Damasceno C.M."/>
            <person name="Dorrance A.E."/>
            <person name="Dou D."/>
            <person name="Dickerman A.W."/>
            <person name="Dubchak I.L."/>
            <person name="Garbelotto M."/>
            <person name="Gijzen M."/>
            <person name="Gordon S.G."/>
            <person name="Govers F."/>
            <person name="Grunwald N.J."/>
            <person name="Huang W."/>
            <person name="Ivors K.L."/>
            <person name="Jones R.W."/>
            <person name="Kamoun S."/>
            <person name="Krampis K."/>
            <person name="Lamour K.H."/>
            <person name="Lee M.K."/>
            <person name="McDonald W.H."/>
            <person name="Medina M."/>
            <person name="Meijer H.J."/>
            <person name="Nordberg E.K."/>
            <person name="Maclean D.J."/>
            <person name="Ospina-Giraldo M.D."/>
            <person name="Morris P.F."/>
            <person name="Phuntumart V."/>
            <person name="Putnam N.H."/>
            <person name="Rash S."/>
            <person name="Rose J.K."/>
            <person name="Sakihama Y."/>
            <person name="Salamov A.A."/>
            <person name="Savidor A."/>
            <person name="Scheuring C.F."/>
            <person name="Smith B.M."/>
            <person name="Sobral B.W."/>
            <person name="Terry A."/>
            <person name="Torto-Alalibo T.A."/>
            <person name="Win J."/>
            <person name="Xu Z."/>
            <person name="Zhang H."/>
            <person name="Grigoriev I.V."/>
            <person name="Rokhsar D.S."/>
            <person name="Boore J.L."/>
        </authorList>
    </citation>
    <scope>NUCLEOTIDE SEQUENCE [LARGE SCALE GENOMIC DNA]</scope>
    <source>
        <strain evidence="1 2">P6497</strain>
    </source>
</reference>
<evidence type="ECO:0000313" key="1">
    <source>
        <dbReference type="EMBL" id="EGZ27521.1"/>
    </source>
</evidence>
<dbReference type="AlphaFoldDB" id="G4YK16"/>
<name>G4YK16_PHYSP</name>
<sequence length="80" mass="9253">WRYFISTWLNSCGVDLWNVNSMADTGIDIQNRANNTLKRYNPAFQELFSVAHPSRFVFVETAKADPPLRPNDRRHQSPSS</sequence>
<accession>G4YK16</accession>
<dbReference type="GeneID" id="20653521"/>
<dbReference type="InParanoid" id="G4YK16"/>
<organism evidence="1 2">
    <name type="scientific">Phytophthora sojae (strain P6497)</name>
    <name type="common">Soybean stem and root rot agent</name>
    <name type="synonym">Phytophthora megasperma f. sp. glycines</name>
    <dbReference type="NCBI Taxonomy" id="1094619"/>
    <lineage>
        <taxon>Eukaryota</taxon>
        <taxon>Sar</taxon>
        <taxon>Stramenopiles</taxon>
        <taxon>Oomycota</taxon>
        <taxon>Peronosporomycetes</taxon>
        <taxon>Peronosporales</taxon>
        <taxon>Peronosporaceae</taxon>
        <taxon>Phytophthora</taxon>
    </lineage>
</organism>
<proteinExistence type="predicted"/>
<dbReference type="Proteomes" id="UP000002640">
    <property type="component" value="Unassembled WGS sequence"/>
</dbReference>
<gene>
    <name evidence="1" type="ORF">PHYSODRAFT_467140</name>
</gene>
<dbReference type="EMBL" id="JH159151">
    <property type="protein sequence ID" value="EGZ27521.1"/>
    <property type="molecule type" value="Genomic_DNA"/>
</dbReference>
<keyword evidence="2" id="KW-1185">Reference proteome</keyword>
<evidence type="ECO:0000313" key="2">
    <source>
        <dbReference type="Proteomes" id="UP000002640"/>
    </source>
</evidence>
<dbReference type="KEGG" id="psoj:PHYSODRAFT_467140"/>
<dbReference type="RefSeq" id="XP_009514796.1">
    <property type="nucleotide sequence ID" value="XM_009516501.1"/>
</dbReference>